<organism evidence="5 6">
    <name type="scientific">Gelidibacter sediminis</name>
    <dbReference type="NCBI Taxonomy" id="1608710"/>
    <lineage>
        <taxon>Bacteria</taxon>
        <taxon>Pseudomonadati</taxon>
        <taxon>Bacteroidota</taxon>
        <taxon>Flavobacteriia</taxon>
        <taxon>Flavobacteriales</taxon>
        <taxon>Flavobacteriaceae</taxon>
        <taxon>Gelidibacter</taxon>
    </lineage>
</organism>
<dbReference type="SFLD" id="SFLDS00003">
    <property type="entry name" value="Haloacid_Dehalogenase"/>
    <property type="match status" value="1"/>
</dbReference>
<dbReference type="GO" id="GO:0044281">
    <property type="term" value="P:small molecule metabolic process"/>
    <property type="evidence" value="ECO:0007669"/>
    <property type="project" value="UniProtKB-ARBA"/>
</dbReference>
<dbReference type="PANTHER" id="PTHR46470">
    <property type="entry name" value="N-ACYLNEURAMINATE-9-PHOSPHATASE"/>
    <property type="match status" value="1"/>
</dbReference>
<evidence type="ECO:0000313" key="5">
    <source>
        <dbReference type="EMBL" id="TDU40002.1"/>
    </source>
</evidence>
<dbReference type="Proteomes" id="UP000294689">
    <property type="component" value="Unassembled WGS sequence"/>
</dbReference>
<dbReference type="GO" id="GO:0016791">
    <property type="term" value="F:phosphatase activity"/>
    <property type="evidence" value="ECO:0007669"/>
    <property type="project" value="TreeGrafter"/>
</dbReference>
<keyword evidence="2" id="KW-0479">Metal-binding</keyword>
<dbReference type="EMBL" id="SOBW01000008">
    <property type="protein sequence ID" value="TDU40002.1"/>
    <property type="molecule type" value="Genomic_DNA"/>
</dbReference>
<reference evidence="5 6" key="1">
    <citation type="submission" date="2019-03" db="EMBL/GenBank/DDBJ databases">
        <title>Genomic Encyclopedia of Archaeal and Bacterial Type Strains, Phase II (KMG-II): from individual species to whole genera.</title>
        <authorList>
            <person name="Goeker M."/>
        </authorList>
    </citation>
    <scope>NUCLEOTIDE SEQUENCE [LARGE SCALE GENOMIC DNA]</scope>
    <source>
        <strain evidence="5 6">DSM 28135</strain>
    </source>
</reference>
<dbReference type="Pfam" id="PF13419">
    <property type="entry name" value="HAD_2"/>
    <property type="match status" value="1"/>
</dbReference>
<comment type="cofactor">
    <cofactor evidence="1">
        <name>Mg(2+)</name>
        <dbReference type="ChEBI" id="CHEBI:18420"/>
    </cofactor>
</comment>
<keyword evidence="3 5" id="KW-0378">Hydrolase</keyword>
<dbReference type="RefSeq" id="WP_133758046.1">
    <property type="nucleotide sequence ID" value="NZ_SOBW01000008.1"/>
</dbReference>
<dbReference type="NCBIfam" id="TIGR01549">
    <property type="entry name" value="HAD-SF-IA-v1"/>
    <property type="match status" value="1"/>
</dbReference>
<dbReference type="InterPro" id="IPR036412">
    <property type="entry name" value="HAD-like_sf"/>
</dbReference>
<sequence length="218" mass="25458">MDIKVDRNTVVVFDLDDTLYNELDFLKSAYKSIAQHLEPKQWKPLYSKMFSLYRCKLNVFEFLSKMYNIDLSSLIEMYQHHQPDIQVFDGVLKLFEEIKNKKGRIGIVTDGRTLTQRAKLESLGVLEYIDKIIISEEFGSEKPNIANFKAIESFLPATLYYYIADNLKKDFIGPHALGWRSIALIDNGKNIHYESHIYMEKQSEPNNFIIDFNDIKIA</sequence>
<evidence type="ECO:0000256" key="3">
    <source>
        <dbReference type="ARBA" id="ARBA00022801"/>
    </source>
</evidence>
<dbReference type="InterPro" id="IPR041492">
    <property type="entry name" value="HAD_2"/>
</dbReference>
<evidence type="ECO:0000256" key="2">
    <source>
        <dbReference type="ARBA" id="ARBA00022723"/>
    </source>
</evidence>
<name>A0A4R7PZV7_9FLAO</name>
<dbReference type="Gene3D" id="3.40.50.1000">
    <property type="entry name" value="HAD superfamily/HAD-like"/>
    <property type="match status" value="1"/>
</dbReference>
<dbReference type="InterPro" id="IPR006439">
    <property type="entry name" value="HAD-SF_hydro_IA"/>
</dbReference>
<dbReference type="PANTHER" id="PTHR46470:SF2">
    <property type="entry name" value="GLYCERALDEHYDE 3-PHOSPHATE PHOSPHATASE"/>
    <property type="match status" value="1"/>
</dbReference>
<keyword evidence="4" id="KW-0460">Magnesium</keyword>
<dbReference type="SFLD" id="SFLDG01129">
    <property type="entry name" value="C1.5:_HAD__Beta-PGM__Phosphata"/>
    <property type="match status" value="1"/>
</dbReference>
<proteinExistence type="predicted"/>
<dbReference type="OrthoDB" id="9809962at2"/>
<protein>
    <submittedName>
        <fullName evidence="5">Putative hydrolase of the HAD superfamily</fullName>
    </submittedName>
</protein>
<dbReference type="InterPro" id="IPR051400">
    <property type="entry name" value="HAD-like_hydrolase"/>
</dbReference>
<dbReference type="GO" id="GO:0046872">
    <property type="term" value="F:metal ion binding"/>
    <property type="evidence" value="ECO:0007669"/>
    <property type="project" value="UniProtKB-KW"/>
</dbReference>
<dbReference type="InterPro" id="IPR023214">
    <property type="entry name" value="HAD_sf"/>
</dbReference>
<gene>
    <name evidence="5" type="ORF">BXY82_2041</name>
</gene>
<evidence type="ECO:0000256" key="1">
    <source>
        <dbReference type="ARBA" id="ARBA00001946"/>
    </source>
</evidence>
<dbReference type="SUPFAM" id="SSF56784">
    <property type="entry name" value="HAD-like"/>
    <property type="match status" value="1"/>
</dbReference>
<dbReference type="Gene3D" id="1.10.150.520">
    <property type="match status" value="1"/>
</dbReference>
<evidence type="ECO:0000313" key="6">
    <source>
        <dbReference type="Proteomes" id="UP000294689"/>
    </source>
</evidence>
<accession>A0A4R7PZV7</accession>
<keyword evidence="6" id="KW-1185">Reference proteome</keyword>
<dbReference type="AlphaFoldDB" id="A0A4R7PZV7"/>
<comment type="caution">
    <text evidence="5">The sequence shown here is derived from an EMBL/GenBank/DDBJ whole genome shotgun (WGS) entry which is preliminary data.</text>
</comment>
<evidence type="ECO:0000256" key="4">
    <source>
        <dbReference type="ARBA" id="ARBA00022842"/>
    </source>
</evidence>